<feature type="domain" description="Aminoglycoside phosphotransferase" evidence="2">
    <location>
        <begin position="24"/>
        <end position="232"/>
    </location>
</feature>
<comment type="caution">
    <text evidence="3">The sequence shown here is derived from an EMBL/GenBank/DDBJ whole genome shotgun (WGS) entry which is preliminary data.</text>
</comment>
<dbReference type="InterPro" id="IPR011009">
    <property type="entry name" value="Kinase-like_dom_sf"/>
</dbReference>
<organism evidence="3 4">
    <name type="scientific">Bacillus cereus</name>
    <dbReference type="NCBI Taxonomy" id="1396"/>
    <lineage>
        <taxon>Bacteria</taxon>
        <taxon>Bacillati</taxon>
        <taxon>Bacillota</taxon>
        <taxon>Bacilli</taxon>
        <taxon>Bacillales</taxon>
        <taxon>Bacillaceae</taxon>
        <taxon>Bacillus</taxon>
        <taxon>Bacillus cereus group</taxon>
    </lineage>
</organism>
<name>A0A164LMV1_BACCE</name>
<dbReference type="Gene3D" id="3.30.200.20">
    <property type="entry name" value="Phosphorylase Kinase, domain 1"/>
    <property type="match status" value="1"/>
</dbReference>
<proteinExistence type="inferred from homology"/>
<protein>
    <submittedName>
        <fullName evidence="3">Homoserine kinase</fullName>
    </submittedName>
</protein>
<dbReference type="PATRIC" id="fig|1396.535.peg.1943"/>
<sequence length="313" mass="36595">MDFQTKEQLCKQYNLNSLTEVSLLHGGENQTYIFESGKNKFVVRQYREGRYIAEQIEAEIHWLLAMQKQMLVPEVVANKNGDWITSVMKDEGSIRYFVVFRFINGSEILEPRDKDYEKLGSLMRMFHEKTNEVLKRVPQTWRGYERPIYSEQKLIHEPLQRLLNVSFLSHADKHKCMKIAERIQELTNSTQLGEKQFVHGDMHFGNVLVDKEDWYLLDFDECGFGYKEFDIGVPRLHLIASGQLEDVWGNFMMGYGENISEAAIRLGTASRIFYMAGKIPLRLDIEPIRKDPGAFIRRYVQYAEKELCGETVI</sequence>
<evidence type="ECO:0000313" key="4">
    <source>
        <dbReference type="Proteomes" id="UP000076482"/>
    </source>
</evidence>
<evidence type="ECO:0000259" key="2">
    <source>
        <dbReference type="Pfam" id="PF01636"/>
    </source>
</evidence>
<keyword evidence="3" id="KW-0808">Transferase</keyword>
<dbReference type="Pfam" id="PF01636">
    <property type="entry name" value="APH"/>
    <property type="match status" value="1"/>
</dbReference>
<dbReference type="InterPro" id="IPR002575">
    <property type="entry name" value="Aminoglycoside_PTrfase"/>
</dbReference>
<gene>
    <name evidence="3" type="ORF">B4088_4987</name>
</gene>
<accession>A0A164LMV1</accession>
<dbReference type="Gene3D" id="3.90.1200.10">
    <property type="match status" value="1"/>
</dbReference>
<evidence type="ECO:0000256" key="1">
    <source>
        <dbReference type="ARBA" id="ARBA00038240"/>
    </source>
</evidence>
<dbReference type="AlphaFoldDB" id="A0A164LMV1"/>
<dbReference type="GO" id="GO:0019202">
    <property type="term" value="F:amino acid kinase activity"/>
    <property type="evidence" value="ECO:0007669"/>
    <property type="project" value="TreeGrafter"/>
</dbReference>
<dbReference type="PANTHER" id="PTHR21064">
    <property type="entry name" value="AMINOGLYCOSIDE PHOSPHOTRANSFERASE DOMAIN-CONTAINING PROTEIN-RELATED"/>
    <property type="match status" value="1"/>
</dbReference>
<dbReference type="RefSeq" id="WP_063262644.1">
    <property type="nucleotide sequence ID" value="NZ_LJKE01000094.1"/>
</dbReference>
<reference evidence="3 4" key="1">
    <citation type="submission" date="2015-09" db="EMBL/GenBank/DDBJ databases">
        <title>Bacillus cereus food isolates.</title>
        <authorList>
            <person name="Boekhorst J."/>
        </authorList>
    </citation>
    <scope>NUCLEOTIDE SEQUENCE [LARGE SCALE GENOMIC DNA]</scope>
    <source>
        <strain evidence="3 4">B4088</strain>
    </source>
</reference>
<dbReference type="PANTHER" id="PTHR21064:SF6">
    <property type="entry name" value="AMINOGLYCOSIDE PHOSPHOTRANSFERASE DOMAIN-CONTAINING PROTEIN"/>
    <property type="match status" value="1"/>
</dbReference>
<dbReference type="InterPro" id="IPR050249">
    <property type="entry name" value="Pseudomonas-type_ThrB"/>
</dbReference>
<dbReference type="Proteomes" id="UP000076482">
    <property type="component" value="Unassembled WGS sequence"/>
</dbReference>
<evidence type="ECO:0000313" key="3">
    <source>
        <dbReference type="EMBL" id="KZD56543.1"/>
    </source>
</evidence>
<comment type="similarity">
    <text evidence="1">Belongs to the pseudomonas-type ThrB family.</text>
</comment>
<dbReference type="SUPFAM" id="SSF56112">
    <property type="entry name" value="Protein kinase-like (PK-like)"/>
    <property type="match status" value="1"/>
</dbReference>
<keyword evidence="3" id="KW-0418">Kinase</keyword>
<dbReference type="EMBL" id="LJKE01000094">
    <property type="protein sequence ID" value="KZD56543.1"/>
    <property type="molecule type" value="Genomic_DNA"/>
</dbReference>